<dbReference type="SUPFAM" id="SSF53098">
    <property type="entry name" value="Ribonuclease H-like"/>
    <property type="match status" value="1"/>
</dbReference>
<dbReference type="Proteomes" id="UP000760860">
    <property type="component" value="Unassembled WGS sequence"/>
</dbReference>
<dbReference type="VEuPathDB" id="FungiDB:PC110_g20400"/>
<dbReference type="InterPro" id="IPR050951">
    <property type="entry name" value="Retrovirus_Pol_polyprotein"/>
</dbReference>
<dbReference type="PANTHER" id="PTHR37984:SF5">
    <property type="entry name" value="PROTEIN NYNRIN-LIKE"/>
    <property type="match status" value="1"/>
</dbReference>
<evidence type="ECO:0000259" key="1">
    <source>
        <dbReference type="PROSITE" id="PS50994"/>
    </source>
</evidence>
<organism evidence="2 3">
    <name type="scientific">Phytophthora cactorum</name>
    <dbReference type="NCBI Taxonomy" id="29920"/>
    <lineage>
        <taxon>Eukaryota</taxon>
        <taxon>Sar</taxon>
        <taxon>Stramenopiles</taxon>
        <taxon>Oomycota</taxon>
        <taxon>Peronosporomycetes</taxon>
        <taxon>Peronosporales</taxon>
        <taxon>Peronosporaceae</taxon>
        <taxon>Phytophthora</taxon>
    </lineage>
</organism>
<proteinExistence type="predicted"/>
<dbReference type="VEuPathDB" id="FungiDB:PC110_g7558"/>
<dbReference type="GO" id="GO:0015074">
    <property type="term" value="P:DNA integration"/>
    <property type="evidence" value="ECO:0007669"/>
    <property type="project" value="InterPro"/>
</dbReference>
<accession>A0A8T1I860</accession>
<evidence type="ECO:0000313" key="2">
    <source>
        <dbReference type="EMBL" id="KAG3219382.1"/>
    </source>
</evidence>
<evidence type="ECO:0000313" key="3">
    <source>
        <dbReference type="Proteomes" id="UP000760860"/>
    </source>
</evidence>
<protein>
    <recommendedName>
        <fullName evidence="1">Integrase catalytic domain-containing protein</fullName>
    </recommendedName>
</protein>
<sequence length="378" mass="42570">MRSVHVTDLAGPFDLLVVDAIGPLPVTDNGNRYILVFVDYFTRWAEAFAVKKLDSVTFVEVMVNGVVARHGIPPKLLSAYGSNFTSEVANSFYQTLGIKKLYGAAYHPQTQGLVERFNGTLIGMLRIRVPLGDPPFFSLYGRDPALPLGVAFLNLGTKWKSNEVAQYRRELYQSLRRSRHLVERQLLKAQDRHERRLDGQVEVKYEVADPVLMYETSRARRVEARTKKLAFSWHGSYRVLSKVGKNAYRIEIPSHPGKVVTVNVNRLKKCRGKWTRPFMDEISAGINEEKLEGVGGPLEESDLPSSSFAERLTVGREDTVIARVDAPLLETVLMSAYTSLVTAYKQSERKKNSLSEFRRSARLADANAMVDEDTLLMA</sequence>
<dbReference type="AlphaFoldDB" id="A0A8T1I860"/>
<reference evidence="2" key="1">
    <citation type="submission" date="2018-05" db="EMBL/GenBank/DDBJ databases">
        <title>Effector identification in a new, highly contiguous assembly of the strawberry crown rot pathogen Phytophthora cactorum.</title>
        <authorList>
            <person name="Armitage A.D."/>
            <person name="Nellist C.F."/>
            <person name="Bates H."/>
            <person name="Vickerstaff R.J."/>
            <person name="Harrison R.J."/>
        </authorList>
    </citation>
    <scope>NUCLEOTIDE SEQUENCE</scope>
    <source>
        <strain evidence="2">P421</strain>
    </source>
</reference>
<name>A0A8T1I860_9STRA</name>
<dbReference type="Pfam" id="PF00665">
    <property type="entry name" value="rve"/>
    <property type="match status" value="1"/>
</dbReference>
<comment type="caution">
    <text evidence="2">The sequence shown here is derived from an EMBL/GenBank/DDBJ whole genome shotgun (WGS) entry which is preliminary data.</text>
</comment>
<dbReference type="PANTHER" id="PTHR37984">
    <property type="entry name" value="PROTEIN CBG26694"/>
    <property type="match status" value="1"/>
</dbReference>
<dbReference type="InterPro" id="IPR012337">
    <property type="entry name" value="RNaseH-like_sf"/>
</dbReference>
<dbReference type="InterPro" id="IPR036397">
    <property type="entry name" value="RNaseH_sf"/>
</dbReference>
<dbReference type="EMBL" id="RCMV01000313">
    <property type="protein sequence ID" value="KAG3219382.1"/>
    <property type="molecule type" value="Genomic_DNA"/>
</dbReference>
<dbReference type="InterPro" id="IPR001584">
    <property type="entry name" value="Integrase_cat-core"/>
</dbReference>
<dbReference type="Pfam" id="PF24626">
    <property type="entry name" value="SH3_Tf2-1"/>
    <property type="match status" value="1"/>
</dbReference>
<feature type="domain" description="Integrase catalytic" evidence="1">
    <location>
        <begin position="8"/>
        <end position="176"/>
    </location>
</feature>
<dbReference type="PROSITE" id="PS50994">
    <property type="entry name" value="INTEGRASE"/>
    <property type="match status" value="1"/>
</dbReference>
<dbReference type="Gene3D" id="3.30.420.10">
    <property type="entry name" value="Ribonuclease H-like superfamily/Ribonuclease H"/>
    <property type="match status" value="1"/>
</dbReference>
<gene>
    <name evidence="2" type="ORF">PC129_g9831</name>
</gene>
<dbReference type="InterPro" id="IPR056924">
    <property type="entry name" value="SH3_Tf2-1"/>
</dbReference>
<dbReference type="GO" id="GO:0003676">
    <property type="term" value="F:nucleic acid binding"/>
    <property type="evidence" value="ECO:0007669"/>
    <property type="project" value="InterPro"/>
</dbReference>